<proteinExistence type="inferred from homology"/>
<dbReference type="Gene3D" id="3.40.50.170">
    <property type="entry name" value="Formyl transferase, N-terminal domain"/>
    <property type="match status" value="1"/>
</dbReference>
<protein>
    <recommendedName>
        <fullName evidence="2">methionyl-tRNA formyltransferase</fullName>
        <ecNumber evidence="2">2.1.2.9</ecNumber>
    </recommendedName>
</protein>
<evidence type="ECO:0000256" key="2">
    <source>
        <dbReference type="ARBA" id="ARBA00012261"/>
    </source>
</evidence>
<dbReference type="InterPro" id="IPR002376">
    <property type="entry name" value="Formyl_transf_N"/>
</dbReference>
<dbReference type="FunFam" id="3.40.50.170:FF:000003">
    <property type="entry name" value="Methionyl-tRNA formyltransferase"/>
    <property type="match status" value="1"/>
</dbReference>
<dbReference type="PANTHER" id="PTHR11138:SF5">
    <property type="entry name" value="METHIONYL-TRNA FORMYLTRANSFERASE, MITOCHONDRIAL"/>
    <property type="match status" value="1"/>
</dbReference>
<dbReference type="HAMAP" id="MF_00182">
    <property type="entry name" value="Formyl_trans"/>
    <property type="match status" value="1"/>
</dbReference>
<evidence type="ECO:0000259" key="6">
    <source>
        <dbReference type="Pfam" id="PF02911"/>
    </source>
</evidence>
<dbReference type="InterPro" id="IPR037022">
    <property type="entry name" value="Formyl_trans_C_sf"/>
</dbReference>
<feature type="domain" description="Formyl transferase C-terminal" evidence="6">
    <location>
        <begin position="206"/>
        <end position="304"/>
    </location>
</feature>
<evidence type="ECO:0000256" key="3">
    <source>
        <dbReference type="ARBA" id="ARBA00022679"/>
    </source>
</evidence>
<dbReference type="PANTHER" id="PTHR11138">
    <property type="entry name" value="METHIONYL-TRNA FORMYLTRANSFERASE"/>
    <property type="match status" value="1"/>
</dbReference>
<dbReference type="Gene3D" id="3.10.25.10">
    <property type="entry name" value="Formyl transferase, C-terminal domain"/>
    <property type="match status" value="1"/>
</dbReference>
<accession>A0A3B0ZI38</accession>
<dbReference type="SUPFAM" id="SSF53328">
    <property type="entry name" value="Formyltransferase"/>
    <property type="match status" value="1"/>
</dbReference>
<dbReference type="SUPFAM" id="SSF50486">
    <property type="entry name" value="FMT C-terminal domain-like"/>
    <property type="match status" value="1"/>
</dbReference>
<organism evidence="7">
    <name type="scientific">hydrothermal vent metagenome</name>
    <dbReference type="NCBI Taxonomy" id="652676"/>
    <lineage>
        <taxon>unclassified sequences</taxon>
        <taxon>metagenomes</taxon>
        <taxon>ecological metagenomes</taxon>
    </lineage>
</organism>
<dbReference type="GO" id="GO:0004479">
    <property type="term" value="F:methionyl-tRNA formyltransferase activity"/>
    <property type="evidence" value="ECO:0007669"/>
    <property type="project" value="UniProtKB-EC"/>
</dbReference>
<reference evidence="7" key="1">
    <citation type="submission" date="2018-06" db="EMBL/GenBank/DDBJ databases">
        <authorList>
            <person name="Zhirakovskaya E."/>
        </authorList>
    </citation>
    <scope>NUCLEOTIDE SEQUENCE</scope>
</reference>
<dbReference type="EMBL" id="UOFQ01000107">
    <property type="protein sequence ID" value="VAW88740.1"/>
    <property type="molecule type" value="Genomic_DNA"/>
</dbReference>
<dbReference type="InterPro" id="IPR036477">
    <property type="entry name" value="Formyl_transf_N_sf"/>
</dbReference>
<evidence type="ECO:0000256" key="1">
    <source>
        <dbReference type="ARBA" id="ARBA00010699"/>
    </source>
</evidence>
<evidence type="ECO:0000256" key="4">
    <source>
        <dbReference type="ARBA" id="ARBA00022917"/>
    </source>
</evidence>
<dbReference type="InterPro" id="IPR011034">
    <property type="entry name" value="Formyl_transferase-like_C_sf"/>
</dbReference>
<dbReference type="PROSITE" id="PS00373">
    <property type="entry name" value="GART"/>
    <property type="match status" value="1"/>
</dbReference>
<dbReference type="InterPro" id="IPR044135">
    <property type="entry name" value="Met-tRNA-FMT_C"/>
</dbReference>
<dbReference type="InterPro" id="IPR041711">
    <property type="entry name" value="Met-tRNA-FMT_N"/>
</dbReference>
<keyword evidence="4" id="KW-0648">Protein biosynthesis</keyword>
<evidence type="ECO:0000313" key="7">
    <source>
        <dbReference type="EMBL" id="VAW88740.1"/>
    </source>
</evidence>
<dbReference type="GO" id="GO:0005829">
    <property type="term" value="C:cytosol"/>
    <property type="evidence" value="ECO:0007669"/>
    <property type="project" value="TreeGrafter"/>
</dbReference>
<dbReference type="AlphaFoldDB" id="A0A3B0ZI38"/>
<dbReference type="Pfam" id="PF02911">
    <property type="entry name" value="Formyl_trans_C"/>
    <property type="match status" value="1"/>
</dbReference>
<dbReference type="NCBIfam" id="TIGR00460">
    <property type="entry name" value="fmt"/>
    <property type="match status" value="1"/>
</dbReference>
<dbReference type="EC" id="2.1.2.9" evidence="2"/>
<keyword evidence="3 7" id="KW-0808">Transferase</keyword>
<gene>
    <name evidence="7" type="ORF">MNBD_GAMMA17-1337</name>
</gene>
<evidence type="ECO:0000259" key="5">
    <source>
        <dbReference type="Pfam" id="PF00551"/>
    </source>
</evidence>
<dbReference type="InterPro" id="IPR005793">
    <property type="entry name" value="Formyl_trans_C"/>
</dbReference>
<dbReference type="CDD" id="cd08704">
    <property type="entry name" value="Met_tRNA_FMT_C"/>
    <property type="match status" value="1"/>
</dbReference>
<dbReference type="Pfam" id="PF00551">
    <property type="entry name" value="Formyl_trans_N"/>
    <property type="match status" value="1"/>
</dbReference>
<feature type="domain" description="Formyl transferase N-terminal" evidence="5">
    <location>
        <begin position="5"/>
        <end position="181"/>
    </location>
</feature>
<sequence>MKPLKIIFAGTPEFAAVALHALLASEHEVCAVYTQPDRPAGRGRKLTAGPVKQTALDYAVPVYQPLTLCDADVQAELEAHEADVMVVVAYGLILPVEVLQAPRHGCINIHASLLPRWRGAAPIQRAIIAGDTESGVTIIQMDKGLDTGAMLEKRTCKITEGDSGGQLHDRLAKLGAAAVLSTLVKISDGSVSGEVQDDALSCYASKIDKKEALVDWSHPALEIRRQVSAFNPWPVAYTLLPDGQRLRIWQAVAIPADSDSVSGTVIEANKTGIDIATGDGLLRLLQVQLPGGRQVSSGDFLNAYALKSSARLDESQLT</sequence>
<comment type="similarity">
    <text evidence="1">Belongs to the Fmt family.</text>
</comment>
<dbReference type="InterPro" id="IPR001555">
    <property type="entry name" value="GART_AS"/>
</dbReference>
<dbReference type="CDD" id="cd08646">
    <property type="entry name" value="FMT_core_Met-tRNA-FMT_N"/>
    <property type="match status" value="1"/>
</dbReference>
<dbReference type="InterPro" id="IPR005794">
    <property type="entry name" value="Fmt"/>
</dbReference>
<name>A0A3B0ZI38_9ZZZZ</name>